<sequence>MTVLIGLCILAFFVAKTSLLTENGSPVQSTALQVYNPEDYFVYADSGNTDGAAFKRFDTIPTI</sequence>
<name>A0ABW2ZDX4_9SPHI</name>
<dbReference type="Proteomes" id="UP001597073">
    <property type="component" value="Unassembled WGS sequence"/>
</dbReference>
<reference evidence="2" key="1">
    <citation type="journal article" date="2019" name="Int. J. Syst. Evol. Microbiol.">
        <title>The Global Catalogue of Microorganisms (GCM) 10K type strain sequencing project: providing services to taxonomists for standard genome sequencing and annotation.</title>
        <authorList>
            <consortium name="The Broad Institute Genomics Platform"/>
            <consortium name="The Broad Institute Genome Sequencing Center for Infectious Disease"/>
            <person name="Wu L."/>
            <person name="Ma J."/>
        </authorList>
    </citation>
    <scope>NUCLEOTIDE SEQUENCE [LARGE SCALE GENOMIC DNA]</scope>
    <source>
        <strain evidence="2">CCUG 60742</strain>
    </source>
</reference>
<comment type="caution">
    <text evidence="1">The sequence shown here is derived from an EMBL/GenBank/DDBJ whole genome shotgun (WGS) entry which is preliminary data.</text>
</comment>
<organism evidence="1 2">
    <name type="scientific">Mucilaginibacter lutimaris</name>
    <dbReference type="NCBI Taxonomy" id="931629"/>
    <lineage>
        <taxon>Bacteria</taxon>
        <taxon>Pseudomonadati</taxon>
        <taxon>Bacteroidota</taxon>
        <taxon>Sphingobacteriia</taxon>
        <taxon>Sphingobacteriales</taxon>
        <taxon>Sphingobacteriaceae</taxon>
        <taxon>Mucilaginibacter</taxon>
    </lineage>
</organism>
<gene>
    <name evidence="1" type="ORF">ACFQZI_05940</name>
</gene>
<evidence type="ECO:0000313" key="1">
    <source>
        <dbReference type="EMBL" id="MFD0764384.1"/>
    </source>
</evidence>
<accession>A0ABW2ZDX4</accession>
<proteinExistence type="predicted"/>
<evidence type="ECO:0000313" key="2">
    <source>
        <dbReference type="Proteomes" id="UP001597073"/>
    </source>
</evidence>
<protein>
    <submittedName>
        <fullName evidence="1">Uncharacterized protein</fullName>
    </submittedName>
</protein>
<dbReference type="RefSeq" id="WP_377139709.1">
    <property type="nucleotide sequence ID" value="NZ_JBHTIA010000003.1"/>
</dbReference>
<keyword evidence="2" id="KW-1185">Reference proteome</keyword>
<dbReference type="EMBL" id="JBHTIA010000003">
    <property type="protein sequence ID" value="MFD0764384.1"/>
    <property type="molecule type" value="Genomic_DNA"/>
</dbReference>